<feature type="non-terminal residue" evidence="1">
    <location>
        <position position="109"/>
    </location>
</feature>
<proteinExistence type="predicted"/>
<reference evidence="1 2" key="1">
    <citation type="submission" date="2019-05" db="EMBL/GenBank/DDBJ databases">
        <title>Draft genomes of eight strains of Campylobacter helveticus isolated from cats and a dog in New Zealand.</title>
        <authorList>
            <person name="Bojanic K."/>
            <person name="Midwinter A.C."/>
            <person name="Biggs P.J."/>
            <person name="Acke E."/>
            <person name="Cornelius A.J."/>
            <person name="Marshall J.C."/>
        </authorList>
    </citation>
    <scope>NUCLEOTIDE SEQUENCE [LARGE SCALE GENOMIC DNA]</scope>
    <source>
        <strain evidence="1 2">ACP123b</strain>
    </source>
</reference>
<organism evidence="1 2">
    <name type="scientific">Campylobacter helveticus</name>
    <dbReference type="NCBI Taxonomy" id="28898"/>
    <lineage>
        <taxon>Bacteria</taxon>
        <taxon>Pseudomonadati</taxon>
        <taxon>Campylobacterota</taxon>
        <taxon>Epsilonproteobacteria</taxon>
        <taxon>Campylobacterales</taxon>
        <taxon>Campylobacteraceae</taxon>
        <taxon>Campylobacter</taxon>
    </lineage>
</organism>
<evidence type="ECO:0000313" key="2">
    <source>
        <dbReference type="Proteomes" id="UP000306813"/>
    </source>
</evidence>
<evidence type="ECO:0000313" key="1">
    <source>
        <dbReference type="EMBL" id="TNB54177.1"/>
    </source>
</evidence>
<feature type="non-terminal residue" evidence="1">
    <location>
        <position position="1"/>
    </location>
</feature>
<dbReference type="Proteomes" id="UP000306813">
    <property type="component" value="Unassembled WGS sequence"/>
</dbReference>
<accession>A0AAX2UGV2</accession>
<comment type="caution">
    <text evidence="1">The sequence shown here is derived from an EMBL/GenBank/DDBJ whole genome shotgun (WGS) entry which is preliminary data.</text>
</comment>
<name>A0AAX2UGV2_9BACT</name>
<gene>
    <name evidence="1" type="ORF">FDW42_10480</name>
</gene>
<dbReference type="AlphaFoldDB" id="A0AAX2UGV2"/>
<dbReference type="EMBL" id="VDBS01000177">
    <property type="protein sequence ID" value="TNB54177.1"/>
    <property type="molecule type" value="Genomic_DNA"/>
</dbReference>
<sequence length="109" mass="12554">EIKDKDKEQTIIKDNLYLYSVNEKAEFGSSGSIGMAQGELLELFHHQSRFVEDEREGVVCTEVSYPKKETKKIVFANENIDLNTSFAPGTYIKLQLEEKEISEELTWAY</sequence>
<protein>
    <submittedName>
        <fullName evidence="1">Uncharacterized protein</fullName>
    </submittedName>
</protein>